<feature type="region of interest" description="Disordered" evidence="11">
    <location>
        <begin position="1"/>
        <end position="80"/>
    </location>
</feature>
<feature type="compositionally biased region" description="Polar residues" evidence="11">
    <location>
        <begin position="38"/>
        <end position="58"/>
    </location>
</feature>
<comment type="catalytic activity">
    <reaction evidence="1">
        <text>Endonucleolytic cleavage to 5'-phosphomonoester.</text>
        <dbReference type="EC" id="3.1.26.4"/>
    </reaction>
</comment>
<evidence type="ECO:0000256" key="3">
    <source>
        <dbReference type="ARBA" id="ARBA00005300"/>
    </source>
</evidence>
<protein>
    <recommendedName>
        <fullName evidence="5">ribonuclease H</fullName>
        <ecNumber evidence="5">3.1.26.4</ecNumber>
    </recommendedName>
</protein>
<dbReference type="InterPro" id="IPR012337">
    <property type="entry name" value="RNaseH-like_sf"/>
</dbReference>
<comment type="similarity">
    <text evidence="3">Belongs to the RNase H family.</text>
</comment>
<dbReference type="AlphaFoldDB" id="A0A5J4TWW1"/>
<comment type="subunit">
    <text evidence="4">Monomer.</text>
</comment>
<evidence type="ECO:0000256" key="2">
    <source>
        <dbReference type="ARBA" id="ARBA00001946"/>
    </source>
</evidence>
<dbReference type="CDD" id="cd09278">
    <property type="entry name" value="RNase_HI_prokaryote_like"/>
    <property type="match status" value="1"/>
</dbReference>
<dbReference type="GO" id="GO:0003676">
    <property type="term" value="F:nucleic acid binding"/>
    <property type="evidence" value="ECO:0007669"/>
    <property type="project" value="InterPro"/>
</dbReference>
<dbReference type="InterPro" id="IPR050092">
    <property type="entry name" value="RNase_H"/>
</dbReference>
<evidence type="ECO:0000256" key="5">
    <source>
        <dbReference type="ARBA" id="ARBA00012180"/>
    </source>
</evidence>
<sequence length="228" mass="26093">MPKYYGSGGWNRSGWNSGRNYNSSQNSSQNPSYSRQNDTQYTQYARQRTAEIRQSQPSMRGPDQVRQAANDWRQTPSEYRSQKQYQIYTDGSCIGNPGGGGWGAIIRSNDKSERIIQGNEQQSTNNRMELEACVQGLRSVEPHSHVELSTDSEYVQKGISGWINKWKSNGWKTYSGGDVLNRDLWESLDEARSSRDVTFKHVRGHNGDEYNEKVDRIANEQAKLARRK</sequence>
<feature type="domain" description="RNase H type-1" evidence="12">
    <location>
        <begin position="81"/>
        <end position="223"/>
    </location>
</feature>
<reference evidence="13 14" key="1">
    <citation type="submission" date="2019-03" db="EMBL/GenBank/DDBJ databases">
        <title>Single cell metagenomics reveals metabolic interactions within the superorganism composed of flagellate Streblomastix strix and complex community of Bacteroidetes bacteria on its surface.</title>
        <authorList>
            <person name="Treitli S.C."/>
            <person name="Kolisko M."/>
            <person name="Husnik F."/>
            <person name="Keeling P."/>
            <person name="Hampl V."/>
        </authorList>
    </citation>
    <scope>NUCLEOTIDE SEQUENCE [LARGE SCALE GENOMIC DNA]</scope>
    <source>
        <strain evidence="13">ST1C</strain>
    </source>
</reference>
<evidence type="ECO:0000256" key="8">
    <source>
        <dbReference type="ARBA" id="ARBA00022759"/>
    </source>
</evidence>
<dbReference type="InterPro" id="IPR036397">
    <property type="entry name" value="RNaseH_sf"/>
</dbReference>
<feature type="compositionally biased region" description="Low complexity" evidence="11">
    <location>
        <begin position="12"/>
        <end position="37"/>
    </location>
</feature>
<keyword evidence="7" id="KW-0479">Metal-binding</keyword>
<dbReference type="HAMAP" id="MF_00042">
    <property type="entry name" value="RNase_H"/>
    <property type="match status" value="1"/>
</dbReference>
<dbReference type="EMBL" id="SNRW01024346">
    <property type="protein sequence ID" value="KAA6362332.1"/>
    <property type="molecule type" value="Genomic_DNA"/>
</dbReference>
<dbReference type="PROSITE" id="PS50879">
    <property type="entry name" value="RNASE_H_1"/>
    <property type="match status" value="1"/>
</dbReference>
<proteinExistence type="inferred from homology"/>
<organism evidence="13 14">
    <name type="scientific">Streblomastix strix</name>
    <dbReference type="NCBI Taxonomy" id="222440"/>
    <lineage>
        <taxon>Eukaryota</taxon>
        <taxon>Metamonada</taxon>
        <taxon>Preaxostyla</taxon>
        <taxon>Oxymonadida</taxon>
        <taxon>Streblomastigidae</taxon>
        <taxon>Streblomastix</taxon>
    </lineage>
</organism>
<evidence type="ECO:0000256" key="1">
    <source>
        <dbReference type="ARBA" id="ARBA00000077"/>
    </source>
</evidence>
<dbReference type="GO" id="GO:0046872">
    <property type="term" value="F:metal ion binding"/>
    <property type="evidence" value="ECO:0007669"/>
    <property type="project" value="UniProtKB-KW"/>
</dbReference>
<keyword evidence="6" id="KW-0540">Nuclease</keyword>
<dbReference type="EC" id="3.1.26.4" evidence="5"/>
<dbReference type="SUPFAM" id="SSF53098">
    <property type="entry name" value="Ribonuclease H-like"/>
    <property type="match status" value="1"/>
</dbReference>
<evidence type="ECO:0000313" key="14">
    <source>
        <dbReference type="Proteomes" id="UP000324800"/>
    </source>
</evidence>
<name>A0A5J4TWW1_9EUKA</name>
<dbReference type="InterPro" id="IPR022892">
    <property type="entry name" value="RNaseHI"/>
</dbReference>
<comment type="cofactor">
    <cofactor evidence="2">
        <name>Mg(2+)</name>
        <dbReference type="ChEBI" id="CHEBI:18420"/>
    </cofactor>
</comment>
<evidence type="ECO:0000256" key="10">
    <source>
        <dbReference type="ARBA" id="ARBA00022842"/>
    </source>
</evidence>
<feature type="compositionally biased region" description="Gly residues" evidence="11">
    <location>
        <begin position="1"/>
        <end position="11"/>
    </location>
</feature>
<evidence type="ECO:0000259" key="12">
    <source>
        <dbReference type="PROSITE" id="PS50879"/>
    </source>
</evidence>
<evidence type="ECO:0000256" key="6">
    <source>
        <dbReference type="ARBA" id="ARBA00022722"/>
    </source>
</evidence>
<keyword evidence="10" id="KW-0460">Magnesium</keyword>
<dbReference type="Proteomes" id="UP000324800">
    <property type="component" value="Unassembled WGS sequence"/>
</dbReference>
<dbReference type="GO" id="GO:0004523">
    <property type="term" value="F:RNA-DNA hybrid ribonuclease activity"/>
    <property type="evidence" value="ECO:0007669"/>
    <property type="project" value="UniProtKB-EC"/>
</dbReference>
<dbReference type="PANTHER" id="PTHR10642:SF26">
    <property type="entry name" value="RIBONUCLEASE H1"/>
    <property type="match status" value="1"/>
</dbReference>
<keyword evidence="8" id="KW-0255">Endonuclease</keyword>
<dbReference type="Gene3D" id="3.30.420.10">
    <property type="entry name" value="Ribonuclease H-like superfamily/Ribonuclease H"/>
    <property type="match status" value="1"/>
</dbReference>
<comment type="caution">
    <text evidence="13">The sequence shown here is derived from an EMBL/GenBank/DDBJ whole genome shotgun (WGS) entry which is preliminary data.</text>
</comment>
<dbReference type="Pfam" id="PF00075">
    <property type="entry name" value="RNase_H"/>
    <property type="match status" value="1"/>
</dbReference>
<accession>A0A5J4TWW1</accession>
<evidence type="ECO:0000256" key="4">
    <source>
        <dbReference type="ARBA" id="ARBA00011245"/>
    </source>
</evidence>
<dbReference type="OrthoDB" id="407198at2759"/>
<dbReference type="GO" id="GO:0043137">
    <property type="term" value="P:DNA replication, removal of RNA primer"/>
    <property type="evidence" value="ECO:0007669"/>
    <property type="project" value="TreeGrafter"/>
</dbReference>
<dbReference type="InterPro" id="IPR002156">
    <property type="entry name" value="RNaseH_domain"/>
</dbReference>
<gene>
    <name evidence="13" type="ORF">EZS28_042141</name>
</gene>
<dbReference type="PANTHER" id="PTHR10642">
    <property type="entry name" value="RIBONUCLEASE H1"/>
    <property type="match status" value="1"/>
</dbReference>
<keyword evidence="9" id="KW-0378">Hydrolase</keyword>
<evidence type="ECO:0000256" key="9">
    <source>
        <dbReference type="ARBA" id="ARBA00022801"/>
    </source>
</evidence>
<evidence type="ECO:0000313" key="13">
    <source>
        <dbReference type="EMBL" id="KAA6362332.1"/>
    </source>
</evidence>
<evidence type="ECO:0000256" key="11">
    <source>
        <dbReference type="SAM" id="MobiDB-lite"/>
    </source>
</evidence>
<evidence type="ECO:0000256" key="7">
    <source>
        <dbReference type="ARBA" id="ARBA00022723"/>
    </source>
</evidence>
<dbReference type="NCBIfam" id="NF001236">
    <property type="entry name" value="PRK00203.1"/>
    <property type="match status" value="1"/>
</dbReference>